<organism evidence="2 3">
    <name type="scientific">Cylicocyclus nassatus</name>
    <name type="common">Nematode worm</name>
    <dbReference type="NCBI Taxonomy" id="53992"/>
    <lineage>
        <taxon>Eukaryota</taxon>
        <taxon>Metazoa</taxon>
        <taxon>Ecdysozoa</taxon>
        <taxon>Nematoda</taxon>
        <taxon>Chromadorea</taxon>
        <taxon>Rhabditida</taxon>
        <taxon>Rhabditina</taxon>
        <taxon>Rhabditomorpha</taxon>
        <taxon>Strongyloidea</taxon>
        <taxon>Strongylidae</taxon>
        <taxon>Cylicocyclus</taxon>
    </lineage>
</organism>
<keyword evidence="1" id="KW-0732">Signal</keyword>
<evidence type="ECO:0000313" key="2">
    <source>
        <dbReference type="EMBL" id="CAJ0607604.1"/>
    </source>
</evidence>
<reference evidence="2" key="1">
    <citation type="submission" date="2023-07" db="EMBL/GenBank/DDBJ databases">
        <authorList>
            <consortium name="CYATHOMIX"/>
        </authorList>
    </citation>
    <scope>NUCLEOTIDE SEQUENCE</scope>
    <source>
        <strain evidence="2">N/A</strain>
    </source>
</reference>
<feature type="signal peptide" evidence="1">
    <location>
        <begin position="1"/>
        <end position="18"/>
    </location>
</feature>
<name>A0AA36HCK7_CYLNA</name>
<keyword evidence="3" id="KW-1185">Reference proteome</keyword>
<evidence type="ECO:0000313" key="3">
    <source>
        <dbReference type="Proteomes" id="UP001176961"/>
    </source>
</evidence>
<accession>A0AA36HCK7</accession>
<dbReference type="AlphaFoldDB" id="A0AA36HCK7"/>
<evidence type="ECO:0008006" key="4">
    <source>
        <dbReference type="Google" id="ProtNLM"/>
    </source>
</evidence>
<dbReference type="Proteomes" id="UP001176961">
    <property type="component" value="Unassembled WGS sequence"/>
</dbReference>
<dbReference type="EMBL" id="CATQJL010000316">
    <property type="protein sequence ID" value="CAJ0607604.1"/>
    <property type="molecule type" value="Genomic_DNA"/>
</dbReference>
<evidence type="ECO:0000256" key="1">
    <source>
        <dbReference type="SAM" id="SignalP"/>
    </source>
</evidence>
<proteinExistence type="predicted"/>
<comment type="caution">
    <text evidence="2">The sequence shown here is derived from an EMBL/GenBank/DDBJ whole genome shotgun (WGS) entry which is preliminary data.</text>
</comment>
<gene>
    <name evidence="2" type="ORF">CYNAS_LOCUS19587</name>
</gene>
<feature type="chain" id="PRO_5041215746" description="Saposin B-type domain-containing protein" evidence="1">
    <location>
        <begin position="19"/>
        <end position="98"/>
    </location>
</feature>
<sequence>MKLLLTLLLLSIFEIATCHILKPFLEVFCEVCPYFFKLSRKKKVDFKDIQNECKNGKIKGSCAQLEYYRESIKKSYREKMKNLTWREACKKFACWIRR</sequence>
<protein>
    <recommendedName>
        <fullName evidence="4">Saposin B-type domain-containing protein</fullName>
    </recommendedName>
</protein>